<organism evidence="2 3">
    <name type="scientific">Pseudomonas cannabina pv. alisalensis</name>
    <dbReference type="NCBI Taxonomy" id="757414"/>
    <lineage>
        <taxon>Bacteria</taxon>
        <taxon>Pseudomonadati</taxon>
        <taxon>Pseudomonadota</taxon>
        <taxon>Gammaproteobacteria</taxon>
        <taxon>Pseudomonadales</taxon>
        <taxon>Pseudomonadaceae</taxon>
        <taxon>Pseudomonas</taxon>
    </lineage>
</organism>
<protein>
    <submittedName>
        <fullName evidence="2">Uncharacterized protein</fullName>
    </submittedName>
</protein>
<gene>
    <name evidence="2" type="ORF">JHZ66_15345</name>
</gene>
<comment type="caution">
    <text evidence="2">The sequence shown here is derived from an EMBL/GenBank/DDBJ whole genome shotgun (WGS) entry which is preliminary data.</text>
</comment>
<accession>A0ABS1XFA7</accession>
<sequence>MNDQELSAQMQLIFAKACAESLRDPLNNMLKQGFKKEERDNFAGAVGVLYSSAYAHLYDQFLKTRSPVCKELEAHKVQSSSNSPAEPQSPEANLGQVTAGLSPDKKDFLGSSLLQSGH</sequence>
<dbReference type="RefSeq" id="WP_159420515.1">
    <property type="nucleotide sequence ID" value="NZ_JAEVFO010000035.1"/>
</dbReference>
<evidence type="ECO:0000313" key="3">
    <source>
        <dbReference type="Proteomes" id="UP000644195"/>
    </source>
</evidence>
<feature type="region of interest" description="Disordered" evidence="1">
    <location>
        <begin position="73"/>
        <end position="118"/>
    </location>
</feature>
<name>A0ABS1XFA7_PSEC1</name>
<proteinExistence type="predicted"/>
<evidence type="ECO:0000256" key="1">
    <source>
        <dbReference type="SAM" id="MobiDB-lite"/>
    </source>
</evidence>
<dbReference type="Proteomes" id="UP000644195">
    <property type="component" value="Unassembled WGS sequence"/>
</dbReference>
<evidence type="ECO:0000313" key="2">
    <source>
        <dbReference type="EMBL" id="MBM0140176.1"/>
    </source>
</evidence>
<keyword evidence="3" id="KW-1185">Reference proteome</keyword>
<feature type="compositionally biased region" description="Polar residues" evidence="1">
    <location>
        <begin position="77"/>
        <end position="86"/>
    </location>
</feature>
<dbReference type="EMBL" id="JAEVFO010000035">
    <property type="protein sequence ID" value="MBM0140176.1"/>
    <property type="molecule type" value="Genomic_DNA"/>
</dbReference>
<reference evidence="2 3" key="1">
    <citation type="submission" date="2020-12" db="EMBL/GenBank/DDBJ databases">
        <title>Genome of Pca MAFF 106156.</title>
        <authorList>
            <person name="Fujikawa T."/>
            <person name="Inoue Y."/>
        </authorList>
    </citation>
    <scope>NUCLEOTIDE SEQUENCE [LARGE SCALE GENOMIC DNA]</scope>
    <source>
        <strain evidence="2 3">MAFF 106156</strain>
    </source>
</reference>